<dbReference type="InterPro" id="IPR002549">
    <property type="entry name" value="AI-2E-like"/>
</dbReference>
<dbReference type="PANTHER" id="PTHR21716:SF53">
    <property type="entry name" value="PERMEASE PERM-RELATED"/>
    <property type="match status" value="1"/>
</dbReference>
<name>A0A6J4ICB8_9ACTN</name>
<evidence type="ECO:0000256" key="8">
    <source>
        <dbReference type="SAM" id="Phobius"/>
    </source>
</evidence>
<feature type="transmembrane region" description="Helical" evidence="8">
    <location>
        <begin position="93"/>
        <end position="115"/>
    </location>
</feature>
<evidence type="ECO:0000256" key="5">
    <source>
        <dbReference type="ARBA" id="ARBA00022692"/>
    </source>
</evidence>
<evidence type="ECO:0000256" key="4">
    <source>
        <dbReference type="ARBA" id="ARBA00022475"/>
    </source>
</evidence>
<feature type="transmembrane region" description="Helical" evidence="8">
    <location>
        <begin position="331"/>
        <end position="356"/>
    </location>
</feature>
<feature type="transmembrane region" description="Helical" evidence="8">
    <location>
        <begin position="63"/>
        <end position="81"/>
    </location>
</feature>
<organism evidence="9">
    <name type="scientific">uncultured Acidimicrobiales bacterium</name>
    <dbReference type="NCBI Taxonomy" id="310071"/>
    <lineage>
        <taxon>Bacteria</taxon>
        <taxon>Bacillati</taxon>
        <taxon>Actinomycetota</taxon>
        <taxon>Acidimicrobiia</taxon>
        <taxon>Acidimicrobiales</taxon>
        <taxon>environmental samples</taxon>
    </lineage>
</organism>
<accession>A0A6J4ICB8</accession>
<keyword evidence="5 8" id="KW-0812">Transmembrane</keyword>
<reference evidence="9" key="1">
    <citation type="submission" date="2020-02" db="EMBL/GenBank/DDBJ databases">
        <authorList>
            <person name="Meier V. D."/>
        </authorList>
    </citation>
    <scope>NUCLEOTIDE SEQUENCE</scope>
    <source>
        <strain evidence="9">AVDCRST_MAG10</strain>
    </source>
</reference>
<evidence type="ECO:0008006" key="10">
    <source>
        <dbReference type="Google" id="ProtNLM"/>
    </source>
</evidence>
<dbReference type="AlphaFoldDB" id="A0A6J4ICB8"/>
<feature type="transmembrane region" description="Helical" evidence="8">
    <location>
        <begin position="234"/>
        <end position="258"/>
    </location>
</feature>
<dbReference type="Pfam" id="PF01594">
    <property type="entry name" value="AI-2E_transport"/>
    <property type="match status" value="1"/>
</dbReference>
<keyword evidence="3" id="KW-0813">Transport</keyword>
<protein>
    <recommendedName>
        <fullName evidence="10">AI-2E family transporter</fullName>
    </recommendedName>
</protein>
<keyword evidence="4" id="KW-1003">Cell membrane</keyword>
<evidence type="ECO:0000313" key="9">
    <source>
        <dbReference type="EMBL" id="CAA9248586.1"/>
    </source>
</evidence>
<sequence length="377" mass="38989">MGATISVQYRPVAGARSDSSAESRHVNSPTREVDLDWRSVAWVLVAFVALLAVTALIRGAPRALAVLAVGTLLALAIDPLVGRLTRRMGGHRALGVGAVMLGLLIAFVVAGALLIPRAIDQGRDLSGETDRVVGQIEELPVIGDDLARAGTADAVRRAIESIPDRLEGEDTPLIGAAQTLADGLLVGLFTLLITVSLLLDGERLLRGARRVVPVRVRPQADRLGRLAYVTFGKYVAGSLLVAGIAGLAVLAVGMVLRVPLTPLLAIWVALFDLVPQIGGAAGGIPFVLLGFSKSATTGVICAVFFILYLQFENHILSPMVVGRSVKLSPPATMTAALIGVSAGGVVGALLAVPVVAAAKAAYIELRPGNPDETEGGG</sequence>
<dbReference type="GO" id="GO:0005886">
    <property type="term" value="C:plasma membrane"/>
    <property type="evidence" value="ECO:0007669"/>
    <property type="project" value="UniProtKB-SubCell"/>
</dbReference>
<comment type="subcellular location">
    <subcellularLocation>
        <location evidence="1">Cell membrane</location>
        <topology evidence="1">Multi-pass membrane protein</topology>
    </subcellularLocation>
</comment>
<feature type="transmembrane region" description="Helical" evidence="8">
    <location>
        <begin position="295"/>
        <end position="311"/>
    </location>
</feature>
<dbReference type="EMBL" id="CADCTB010000130">
    <property type="protein sequence ID" value="CAA9248586.1"/>
    <property type="molecule type" value="Genomic_DNA"/>
</dbReference>
<feature type="transmembrane region" description="Helical" evidence="8">
    <location>
        <begin position="173"/>
        <end position="199"/>
    </location>
</feature>
<evidence type="ECO:0000256" key="3">
    <source>
        <dbReference type="ARBA" id="ARBA00022448"/>
    </source>
</evidence>
<evidence type="ECO:0000256" key="6">
    <source>
        <dbReference type="ARBA" id="ARBA00022989"/>
    </source>
</evidence>
<evidence type="ECO:0000256" key="7">
    <source>
        <dbReference type="ARBA" id="ARBA00023136"/>
    </source>
</evidence>
<feature type="transmembrane region" description="Helical" evidence="8">
    <location>
        <begin position="40"/>
        <end position="57"/>
    </location>
</feature>
<feature type="transmembrane region" description="Helical" evidence="8">
    <location>
        <begin position="264"/>
        <end position="288"/>
    </location>
</feature>
<proteinExistence type="inferred from homology"/>
<comment type="similarity">
    <text evidence="2">Belongs to the autoinducer-2 exporter (AI-2E) (TC 2.A.86) family.</text>
</comment>
<evidence type="ECO:0000256" key="2">
    <source>
        <dbReference type="ARBA" id="ARBA00009773"/>
    </source>
</evidence>
<dbReference type="GO" id="GO:0055085">
    <property type="term" value="P:transmembrane transport"/>
    <property type="evidence" value="ECO:0007669"/>
    <property type="project" value="TreeGrafter"/>
</dbReference>
<keyword evidence="7 8" id="KW-0472">Membrane</keyword>
<evidence type="ECO:0000256" key="1">
    <source>
        <dbReference type="ARBA" id="ARBA00004651"/>
    </source>
</evidence>
<dbReference type="PANTHER" id="PTHR21716">
    <property type="entry name" value="TRANSMEMBRANE PROTEIN"/>
    <property type="match status" value="1"/>
</dbReference>
<gene>
    <name evidence="9" type="ORF">AVDCRST_MAG10-2161</name>
</gene>
<keyword evidence="6 8" id="KW-1133">Transmembrane helix</keyword>